<dbReference type="AlphaFoldDB" id="A0A146FI80"/>
<organism evidence="2 3">
    <name type="scientific">Aspergillus kawachii</name>
    <name type="common">White koji mold</name>
    <name type="synonym">Aspergillus awamori var. kawachi</name>
    <dbReference type="NCBI Taxonomy" id="1069201"/>
    <lineage>
        <taxon>Eukaryota</taxon>
        <taxon>Fungi</taxon>
        <taxon>Dikarya</taxon>
        <taxon>Ascomycota</taxon>
        <taxon>Pezizomycotina</taxon>
        <taxon>Eurotiomycetes</taxon>
        <taxon>Eurotiomycetidae</taxon>
        <taxon>Eurotiales</taxon>
        <taxon>Aspergillaceae</taxon>
        <taxon>Aspergillus</taxon>
        <taxon>Aspergillus subgen. Circumdati</taxon>
    </lineage>
</organism>
<accession>A0A146FI80</accession>
<feature type="region of interest" description="Disordered" evidence="1">
    <location>
        <begin position="16"/>
        <end position="38"/>
    </location>
</feature>
<protein>
    <submittedName>
        <fullName evidence="2">Uncharacterized protein</fullName>
    </submittedName>
</protein>
<gene>
    <name evidence="2" type="ORF">RIB2604_01808790</name>
</gene>
<reference evidence="2 3" key="1">
    <citation type="journal article" date="2016" name="DNA Res.">
        <title>Genome sequence of Aspergillus luchuensis NBRC 4314.</title>
        <authorList>
            <person name="Yamada O."/>
            <person name="Machida M."/>
            <person name="Hosoyama A."/>
            <person name="Goto M."/>
            <person name="Takahashi T."/>
            <person name="Futagami T."/>
            <person name="Yamagata Y."/>
            <person name="Takeuchi M."/>
            <person name="Kobayashi T."/>
            <person name="Koike H."/>
            <person name="Abe K."/>
            <person name="Asai K."/>
            <person name="Arita M."/>
            <person name="Fujita N."/>
            <person name="Fukuda K."/>
            <person name="Higa K."/>
            <person name="Horikawa H."/>
            <person name="Ishikawa T."/>
            <person name="Jinno K."/>
            <person name="Kato Y."/>
            <person name="Kirimura K."/>
            <person name="Mizutani O."/>
            <person name="Nakasone K."/>
            <person name="Sano M."/>
            <person name="Shiraishi Y."/>
            <person name="Tsukahara M."/>
            <person name="Gomi K."/>
        </authorList>
    </citation>
    <scope>NUCLEOTIDE SEQUENCE [LARGE SCALE GENOMIC DNA]</scope>
    <source>
        <strain evidence="2 3">RIB 2604</strain>
    </source>
</reference>
<evidence type="ECO:0000313" key="3">
    <source>
        <dbReference type="Proteomes" id="UP000075230"/>
    </source>
</evidence>
<evidence type="ECO:0000256" key="1">
    <source>
        <dbReference type="SAM" id="MobiDB-lite"/>
    </source>
</evidence>
<reference evidence="3" key="2">
    <citation type="submission" date="2016-02" db="EMBL/GenBank/DDBJ databases">
        <title>Genome sequencing of Aspergillus luchuensis NBRC 4314.</title>
        <authorList>
            <person name="Yamada O."/>
        </authorList>
    </citation>
    <scope>NUCLEOTIDE SEQUENCE [LARGE SCALE GENOMIC DNA]</scope>
    <source>
        <strain evidence="3">RIB 2604</strain>
    </source>
</reference>
<evidence type="ECO:0000313" key="2">
    <source>
        <dbReference type="EMBL" id="GAT25043.1"/>
    </source>
</evidence>
<dbReference type="Proteomes" id="UP000075230">
    <property type="component" value="Unassembled WGS sequence"/>
</dbReference>
<dbReference type="EMBL" id="BCWF01000018">
    <property type="protein sequence ID" value="GAT25043.1"/>
    <property type="molecule type" value="Genomic_DNA"/>
</dbReference>
<feature type="compositionally biased region" description="Basic residues" evidence="1">
    <location>
        <begin position="19"/>
        <end position="38"/>
    </location>
</feature>
<comment type="caution">
    <text evidence="2">The sequence shown here is derived from an EMBL/GenBank/DDBJ whole genome shotgun (WGS) entry which is preliminary data.</text>
</comment>
<name>A0A146FI80_ASPKA</name>
<proteinExistence type="predicted"/>
<sequence length="38" mass="4406">MAALALNIPQMRWPGREHSHIKKAKNALHVRKSQCRID</sequence>